<dbReference type="Proteomes" id="UP000236161">
    <property type="component" value="Unassembled WGS sequence"/>
</dbReference>
<evidence type="ECO:0000313" key="1">
    <source>
        <dbReference type="EMBL" id="PKA52969.1"/>
    </source>
</evidence>
<name>A0A2I0ABP9_9ASPA</name>
<reference evidence="1 2" key="1">
    <citation type="journal article" date="2017" name="Nature">
        <title>The Apostasia genome and the evolution of orchids.</title>
        <authorList>
            <person name="Zhang G.Q."/>
            <person name="Liu K.W."/>
            <person name="Li Z."/>
            <person name="Lohaus R."/>
            <person name="Hsiao Y.Y."/>
            <person name="Niu S.C."/>
            <person name="Wang J.Y."/>
            <person name="Lin Y.C."/>
            <person name="Xu Q."/>
            <person name="Chen L.J."/>
            <person name="Yoshida K."/>
            <person name="Fujiwara S."/>
            <person name="Wang Z.W."/>
            <person name="Zhang Y.Q."/>
            <person name="Mitsuda N."/>
            <person name="Wang M."/>
            <person name="Liu G.H."/>
            <person name="Pecoraro L."/>
            <person name="Huang H.X."/>
            <person name="Xiao X.J."/>
            <person name="Lin M."/>
            <person name="Wu X.Y."/>
            <person name="Wu W.L."/>
            <person name="Chen Y.Y."/>
            <person name="Chang S.B."/>
            <person name="Sakamoto S."/>
            <person name="Ohme-Takagi M."/>
            <person name="Yagi M."/>
            <person name="Zeng S.J."/>
            <person name="Shen C.Y."/>
            <person name="Yeh C.M."/>
            <person name="Luo Y.B."/>
            <person name="Tsai W.C."/>
            <person name="Van de Peer Y."/>
            <person name="Liu Z.J."/>
        </authorList>
    </citation>
    <scope>NUCLEOTIDE SEQUENCE [LARGE SCALE GENOMIC DNA]</scope>
    <source>
        <strain evidence="2">cv. Shenzhen</strain>
        <tissue evidence="1">Stem</tissue>
    </source>
</reference>
<proteinExistence type="predicted"/>
<gene>
    <name evidence="1" type="ORF">AXF42_Ash001950</name>
</gene>
<keyword evidence="2" id="KW-1185">Reference proteome</keyword>
<accession>A0A2I0ABP9</accession>
<dbReference type="EMBL" id="KZ452001">
    <property type="protein sequence ID" value="PKA52969.1"/>
    <property type="molecule type" value="Genomic_DNA"/>
</dbReference>
<protein>
    <submittedName>
        <fullName evidence="1">Uncharacterized protein</fullName>
    </submittedName>
</protein>
<evidence type="ECO:0000313" key="2">
    <source>
        <dbReference type="Proteomes" id="UP000236161"/>
    </source>
</evidence>
<organism evidence="1 2">
    <name type="scientific">Apostasia shenzhenica</name>
    <dbReference type="NCBI Taxonomy" id="1088818"/>
    <lineage>
        <taxon>Eukaryota</taxon>
        <taxon>Viridiplantae</taxon>
        <taxon>Streptophyta</taxon>
        <taxon>Embryophyta</taxon>
        <taxon>Tracheophyta</taxon>
        <taxon>Spermatophyta</taxon>
        <taxon>Magnoliopsida</taxon>
        <taxon>Liliopsida</taxon>
        <taxon>Asparagales</taxon>
        <taxon>Orchidaceae</taxon>
        <taxon>Apostasioideae</taxon>
        <taxon>Apostasia</taxon>
    </lineage>
</organism>
<sequence length="64" mass="7337">MRVKRSVFLFLDASASPLSCGELFSGICSWWSVWLHPGFPEKRRWTTKFAPLVGHRRSGAVKEE</sequence>
<dbReference type="AlphaFoldDB" id="A0A2I0ABP9"/>